<dbReference type="AlphaFoldDB" id="A0A9Q0KYQ0"/>
<accession>A0A9Q0KYQ0</accession>
<evidence type="ECO:0000259" key="4">
    <source>
        <dbReference type="PROSITE" id="PS51742"/>
    </source>
</evidence>
<protein>
    <recommendedName>
        <fullName evidence="2">AT-hook motif nuclear-localized protein</fullName>
    </recommendedName>
</protein>
<organism evidence="5 6">
    <name type="scientific">Protea cynaroides</name>
    <dbReference type="NCBI Taxonomy" id="273540"/>
    <lineage>
        <taxon>Eukaryota</taxon>
        <taxon>Viridiplantae</taxon>
        <taxon>Streptophyta</taxon>
        <taxon>Embryophyta</taxon>
        <taxon>Tracheophyta</taxon>
        <taxon>Spermatophyta</taxon>
        <taxon>Magnoliopsida</taxon>
        <taxon>Proteales</taxon>
        <taxon>Proteaceae</taxon>
        <taxon>Protea</taxon>
    </lineage>
</organism>
<dbReference type="Pfam" id="PF03479">
    <property type="entry name" value="PCC"/>
    <property type="match status" value="1"/>
</dbReference>
<dbReference type="CDD" id="cd11378">
    <property type="entry name" value="DUF296"/>
    <property type="match status" value="1"/>
</dbReference>
<keyword evidence="2" id="KW-0805">Transcription regulation</keyword>
<feature type="compositionally biased region" description="Polar residues" evidence="3">
    <location>
        <begin position="80"/>
        <end position="89"/>
    </location>
</feature>
<keyword evidence="2" id="KW-0238">DNA-binding</keyword>
<dbReference type="Proteomes" id="UP001141806">
    <property type="component" value="Unassembled WGS sequence"/>
</dbReference>
<dbReference type="PANTHER" id="PTHR31500:SF56">
    <property type="entry name" value="AT-HOOK MOTIF NUCLEAR-LOCALIZED PROTEIN"/>
    <property type="match status" value="1"/>
</dbReference>
<feature type="region of interest" description="Disordered" evidence="3">
    <location>
        <begin position="80"/>
        <end position="105"/>
    </location>
</feature>
<feature type="domain" description="PPC" evidence="4">
    <location>
        <begin position="120"/>
        <end position="259"/>
    </location>
</feature>
<dbReference type="InterPro" id="IPR005175">
    <property type="entry name" value="PPC_dom"/>
</dbReference>
<feature type="compositionally biased region" description="Polar residues" evidence="3">
    <location>
        <begin position="1"/>
        <end position="17"/>
    </location>
</feature>
<evidence type="ECO:0000313" key="6">
    <source>
        <dbReference type="Proteomes" id="UP001141806"/>
    </source>
</evidence>
<dbReference type="InterPro" id="IPR017956">
    <property type="entry name" value="AT_hook_DNA-bd_motif"/>
</dbReference>
<proteinExistence type="predicted"/>
<gene>
    <name evidence="5" type="ORF">NE237_009864</name>
</gene>
<dbReference type="InterPro" id="IPR039605">
    <property type="entry name" value="AHL"/>
</dbReference>
<comment type="caution">
    <text evidence="5">The sequence shown here is derived from an EMBL/GenBank/DDBJ whole genome shotgun (WGS) entry which is preliminary data.</text>
</comment>
<reference evidence="5" key="1">
    <citation type="journal article" date="2023" name="Plant J.">
        <title>The genome of the king protea, Protea cynaroides.</title>
        <authorList>
            <person name="Chang J."/>
            <person name="Duong T.A."/>
            <person name="Schoeman C."/>
            <person name="Ma X."/>
            <person name="Roodt D."/>
            <person name="Barker N."/>
            <person name="Li Z."/>
            <person name="Van de Peer Y."/>
            <person name="Mizrachi E."/>
        </authorList>
    </citation>
    <scope>NUCLEOTIDE SEQUENCE</scope>
    <source>
        <tissue evidence="5">Young leaves</tissue>
    </source>
</reference>
<dbReference type="SMART" id="SM00384">
    <property type="entry name" value="AT_hook"/>
    <property type="match status" value="2"/>
</dbReference>
<feature type="region of interest" description="Disordered" evidence="3">
    <location>
        <begin position="1"/>
        <end position="27"/>
    </location>
</feature>
<keyword evidence="6" id="KW-1185">Reference proteome</keyword>
<evidence type="ECO:0000256" key="3">
    <source>
        <dbReference type="SAM" id="MobiDB-lite"/>
    </source>
</evidence>
<evidence type="ECO:0000256" key="1">
    <source>
        <dbReference type="ARBA" id="ARBA00003687"/>
    </source>
</evidence>
<dbReference type="Gene3D" id="3.30.1330.80">
    <property type="entry name" value="Hypothetical protein, similar to alpha- acetolactate decarboxylase, domain 2"/>
    <property type="match status" value="1"/>
</dbReference>
<comment type="domain">
    <text evidence="2">The PPC domain mediates interactions between AHL proteins.</text>
</comment>
<sequence>MEGRESTVSGSTANTDGDSPVSRAVPSGGVVPQVINMAMSMSVESSFGGGVGGVGMMMGKKKRGRPRKYGSEGSISMALSQGYSSSPSVLSPKRGRGRPPGSGNRQILASLGELVASSAGGNFMPHVVTIHTGEDVAEKIFSFAQKGPRAICILSANGAISNVTIHQPGSSGGILTYEGRFEILSLSGSYAITETGGIRGRTGGLSVSLAGPDGRVIGGGVAGLLMAASPIQVVVGSFMSNYKPHKKKYHYGSPMASGSAIQGASDIVTAARPISQARPEDETCVTHTSALPGQGHGEEENCASSNPNANSGFQNADWHASESTQEQKASPDINVCVPGI</sequence>
<evidence type="ECO:0000313" key="5">
    <source>
        <dbReference type="EMBL" id="KAJ4979084.1"/>
    </source>
</evidence>
<comment type="function">
    <text evidence="1 2">Transcription factor that specifically binds AT-rich DNA sequences related to the nuclear matrix attachment regions (MARs).</text>
</comment>
<keyword evidence="2" id="KW-0539">Nucleus</keyword>
<keyword evidence="2" id="KW-0804">Transcription</keyword>
<dbReference type="PROSITE" id="PS51742">
    <property type="entry name" value="PPC"/>
    <property type="match status" value="1"/>
</dbReference>
<dbReference type="GO" id="GO:0005634">
    <property type="term" value="C:nucleus"/>
    <property type="evidence" value="ECO:0007669"/>
    <property type="project" value="UniProtKB-SubCell"/>
</dbReference>
<evidence type="ECO:0000256" key="2">
    <source>
        <dbReference type="RuleBase" id="RU367031"/>
    </source>
</evidence>
<dbReference type="PANTHER" id="PTHR31500">
    <property type="entry name" value="AT-HOOK MOTIF NUCLEAR-LOCALIZED PROTEIN 9"/>
    <property type="match status" value="1"/>
</dbReference>
<feature type="compositionally biased region" description="Polar residues" evidence="3">
    <location>
        <begin position="302"/>
        <end position="314"/>
    </location>
</feature>
<dbReference type="EMBL" id="JAMYWD010000002">
    <property type="protein sequence ID" value="KAJ4979084.1"/>
    <property type="molecule type" value="Genomic_DNA"/>
</dbReference>
<dbReference type="PRINTS" id="PR00929">
    <property type="entry name" value="ATHOOK"/>
</dbReference>
<dbReference type="GO" id="GO:0003680">
    <property type="term" value="F:minor groove of adenine-thymine-rich DNA binding"/>
    <property type="evidence" value="ECO:0007669"/>
    <property type="project" value="UniProtKB-UniRule"/>
</dbReference>
<feature type="region of interest" description="Disordered" evidence="3">
    <location>
        <begin position="276"/>
        <end position="340"/>
    </location>
</feature>
<dbReference type="SUPFAM" id="SSF117856">
    <property type="entry name" value="AF0104/ALDC/Ptd012-like"/>
    <property type="match status" value="1"/>
</dbReference>
<name>A0A9Q0KYQ0_9MAGN</name>
<dbReference type="OrthoDB" id="1903967at2759"/>
<comment type="subcellular location">
    <subcellularLocation>
        <location evidence="2">Nucleus</location>
    </subcellularLocation>
</comment>